<name>A0A347ZRD5_9CHLR</name>
<dbReference type="GO" id="GO:0005737">
    <property type="term" value="C:cytoplasm"/>
    <property type="evidence" value="ECO:0007669"/>
    <property type="project" value="TreeGrafter"/>
</dbReference>
<accession>A0A347ZRD5</accession>
<dbReference type="InterPro" id="IPR050275">
    <property type="entry name" value="PGM_Phosphatase"/>
</dbReference>
<protein>
    <submittedName>
        <fullName evidence="2">Putative phosphoglycerate mutase</fullName>
    </submittedName>
</protein>
<dbReference type="Gene3D" id="3.40.50.1240">
    <property type="entry name" value="Phosphoglycerate mutase-like"/>
    <property type="match status" value="1"/>
</dbReference>
<dbReference type="PANTHER" id="PTHR48100">
    <property type="entry name" value="BROAD-SPECIFICITY PHOSPHATASE YOR283W-RELATED"/>
    <property type="match status" value="1"/>
</dbReference>
<dbReference type="Proteomes" id="UP000256388">
    <property type="component" value="Unassembled WGS sequence"/>
</dbReference>
<gene>
    <name evidence="2" type="ORF">DFR64_1471</name>
</gene>
<evidence type="ECO:0000313" key="3">
    <source>
        <dbReference type="Proteomes" id="UP000256388"/>
    </source>
</evidence>
<dbReference type="Pfam" id="PF00300">
    <property type="entry name" value="His_Phos_1"/>
    <property type="match status" value="1"/>
</dbReference>
<dbReference type="RefSeq" id="WP_116224703.1">
    <property type="nucleotide sequence ID" value="NZ_AP018437.1"/>
</dbReference>
<dbReference type="AlphaFoldDB" id="A0A347ZRD5"/>
<proteinExistence type="predicted"/>
<dbReference type="GO" id="GO:0016791">
    <property type="term" value="F:phosphatase activity"/>
    <property type="evidence" value="ECO:0007669"/>
    <property type="project" value="TreeGrafter"/>
</dbReference>
<dbReference type="InterPro" id="IPR013078">
    <property type="entry name" value="His_Pase_superF_clade-1"/>
</dbReference>
<reference evidence="2 3" key="1">
    <citation type="submission" date="2018-08" db="EMBL/GenBank/DDBJ databases">
        <title>Genomic Encyclopedia of Type Strains, Phase IV (KMG-IV): sequencing the most valuable type-strain genomes for metagenomic binning, comparative biology and taxonomic classification.</title>
        <authorList>
            <person name="Goeker M."/>
        </authorList>
    </citation>
    <scope>NUCLEOTIDE SEQUENCE [LARGE SCALE GENOMIC DNA]</scope>
    <source>
        <strain evidence="2 3">DSM 23923</strain>
    </source>
</reference>
<evidence type="ECO:0000256" key="1">
    <source>
        <dbReference type="PIRSR" id="PIRSR613078-2"/>
    </source>
</evidence>
<dbReference type="PANTHER" id="PTHR48100:SF1">
    <property type="entry name" value="HISTIDINE PHOSPHATASE FAMILY PROTEIN-RELATED"/>
    <property type="match status" value="1"/>
</dbReference>
<keyword evidence="3" id="KW-1185">Reference proteome</keyword>
<dbReference type="InterPro" id="IPR029033">
    <property type="entry name" value="His_PPase_superfam"/>
</dbReference>
<comment type="caution">
    <text evidence="2">The sequence shown here is derived from an EMBL/GenBank/DDBJ whole genome shotgun (WGS) entry which is preliminary data.</text>
</comment>
<organism evidence="2 3">
    <name type="scientific">Pelolinea submarina</name>
    <dbReference type="NCBI Taxonomy" id="913107"/>
    <lineage>
        <taxon>Bacteria</taxon>
        <taxon>Bacillati</taxon>
        <taxon>Chloroflexota</taxon>
        <taxon>Anaerolineae</taxon>
        <taxon>Anaerolineales</taxon>
        <taxon>Anaerolineaceae</taxon>
        <taxon>Pelolinea</taxon>
    </lineage>
</organism>
<feature type="binding site" evidence="1">
    <location>
        <position position="69"/>
    </location>
    <ligand>
        <name>substrate</name>
    </ligand>
</feature>
<dbReference type="SUPFAM" id="SSF53254">
    <property type="entry name" value="Phosphoglycerate mutase-like"/>
    <property type="match status" value="1"/>
</dbReference>
<dbReference type="EMBL" id="QUMS01000001">
    <property type="protein sequence ID" value="REG11579.1"/>
    <property type="molecule type" value="Genomic_DNA"/>
</dbReference>
<evidence type="ECO:0000313" key="2">
    <source>
        <dbReference type="EMBL" id="REG11579.1"/>
    </source>
</evidence>
<dbReference type="CDD" id="cd07067">
    <property type="entry name" value="HP_PGM_like"/>
    <property type="match status" value="1"/>
</dbReference>
<dbReference type="OrthoDB" id="9781415at2"/>
<sequence length="231" mass="26268">MTKHFPHNADFTRLFILRHAQTALNADGRIQGETDAGLNTQGRQQAKKAAKRLARFYQLDHIYTSPYPRARETAGIVARPFKLEVEANDDLHELSFGKINNERFIDLEKLQPDYFHQINNIYASKAEEGLCKPPFPEGESIADIRGRIESFTAQLLAQHRGQFVAAVSHGGFIKYMLAYYAGISLEDPLLIFVENASISIVDFYQNRSILMVLNDYAHLEIPVRFSRPSVL</sequence>
<feature type="binding site" evidence="1">
    <location>
        <begin position="18"/>
        <end position="25"/>
    </location>
    <ligand>
        <name>substrate</name>
    </ligand>
</feature>
<dbReference type="SMART" id="SM00855">
    <property type="entry name" value="PGAM"/>
    <property type="match status" value="1"/>
</dbReference>